<keyword evidence="2" id="KW-1185">Reference proteome</keyword>
<dbReference type="EMBL" id="JAEPBG010000004">
    <property type="protein sequence ID" value="MBK4735515.1"/>
    <property type="molecule type" value="Genomic_DNA"/>
</dbReference>
<accession>A0A934SU62</accession>
<reference evidence="1" key="1">
    <citation type="submission" date="2021-01" db="EMBL/GenBank/DDBJ databases">
        <title>Genome sequence of strain Noviherbaspirillum sp. DKR-6.</title>
        <authorList>
            <person name="Chaudhary D.K."/>
        </authorList>
    </citation>
    <scope>NUCLEOTIDE SEQUENCE</scope>
    <source>
        <strain evidence="1">DKR-6</strain>
    </source>
</reference>
<comment type="caution">
    <text evidence="1">The sequence shown here is derived from an EMBL/GenBank/DDBJ whole genome shotgun (WGS) entry which is preliminary data.</text>
</comment>
<proteinExistence type="predicted"/>
<sequence>MHKIIDYRGYFIAVSACLADGDGWLGRYTITDKATGEHVHEVHRAAQRRSFESACNAAFILAADYVDDKLPSSSTVR</sequence>
<dbReference type="RefSeq" id="WP_200592264.1">
    <property type="nucleotide sequence ID" value="NZ_JAEPBG010000004.1"/>
</dbReference>
<name>A0A934SU62_9BURK</name>
<dbReference type="Proteomes" id="UP000622890">
    <property type="component" value="Unassembled WGS sequence"/>
</dbReference>
<evidence type="ECO:0000313" key="2">
    <source>
        <dbReference type="Proteomes" id="UP000622890"/>
    </source>
</evidence>
<evidence type="ECO:0000313" key="1">
    <source>
        <dbReference type="EMBL" id="MBK4735515.1"/>
    </source>
</evidence>
<organism evidence="1 2">
    <name type="scientific">Noviherbaspirillum pedocola</name>
    <dbReference type="NCBI Taxonomy" id="2801341"/>
    <lineage>
        <taxon>Bacteria</taxon>
        <taxon>Pseudomonadati</taxon>
        <taxon>Pseudomonadota</taxon>
        <taxon>Betaproteobacteria</taxon>
        <taxon>Burkholderiales</taxon>
        <taxon>Oxalobacteraceae</taxon>
        <taxon>Noviherbaspirillum</taxon>
    </lineage>
</organism>
<dbReference type="AlphaFoldDB" id="A0A934SU62"/>
<gene>
    <name evidence="1" type="ORF">JJB74_12905</name>
</gene>
<protein>
    <submittedName>
        <fullName evidence="1">Uncharacterized protein</fullName>
    </submittedName>
</protein>